<evidence type="ECO:0000313" key="4">
    <source>
        <dbReference type="EMBL" id="KAF3971357.1"/>
    </source>
</evidence>
<dbReference type="AlphaFoldDB" id="A0A8J4RTF8"/>
<organism evidence="4 5">
    <name type="scientific">Castanea mollissima</name>
    <name type="common">Chinese chestnut</name>
    <dbReference type="NCBI Taxonomy" id="60419"/>
    <lineage>
        <taxon>Eukaryota</taxon>
        <taxon>Viridiplantae</taxon>
        <taxon>Streptophyta</taxon>
        <taxon>Embryophyta</taxon>
        <taxon>Tracheophyta</taxon>
        <taxon>Spermatophyta</taxon>
        <taxon>Magnoliopsida</taxon>
        <taxon>eudicotyledons</taxon>
        <taxon>Gunneridae</taxon>
        <taxon>Pentapetalae</taxon>
        <taxon>rosids</taxon>
        <taxon>fabids</taxon>
        <taxon>Fagales</taxon>
        <taxon>Fagaceae</taxon>
        <taxon>Castanea</taxon>
    </lineage>
</organism>
<proteinExistence type="inferred from homology"/>
<comment type="similarity">
    <text evidence="1">Belongs to the major facilitator superfamily. Sugar transporter (TC 2.A.1.1) family.</text>
</comment>
<dbReference type="GO" id="GO:1904659">
    <property type="term" value="P:D-glucose transmembrane transport"/>
    <property type="evidence" value="ECO:0007669"/>
    <property type="project" value="TreeGrafter"/>
</dbReference>
<dbReference type="OrthoDB" id="6612291at2759"/>
<feature type="compositionally biased region" description="Polar residues" evidence="3">
    <location>
        <begin position="1"/>
        <end position="12"/>
    </location>
</feature>
<evidence type="ECO:0000256" key="2">
    <source>
        <dbReference type="ARBA" id="ARBA00022448"/>
    </source>
</evidence>
<evidence type="ECO:0000256" key="3">
    <source>
        <dbReference type="SAM" id="MobiDB-lite"/>
    </source>
</evidence>
<comment type="caution">
    <text evidence="4">The sequence shown here is derived from an EMBL/GenBank/DDBJ whole genome shotgun (WGS) entry which is preliminary data.</text>
</comment>
<name>A0A8J4RTF8_9ROSI</name>
<sequence length="95" mass="9633">MASDPQQPTLSSLGKVGESSGDIGGVEEPLINGGVHGSENYSVVAAILPFLFPALGGLLYGYDIGATSCATISIESATLSGISWYNLSSVEIGLI</sequence>
<feature type="region of interest" description="Disordered" evidence="3">
    <location>
        <begin position="1"/>
        <end position="25"/>
    </location>
</feature>
<protein>
    <submittedName>
        <fullName evidence="4">Uncharacterized protein</fullName>
    </submittedName>
</protein>
<dbReference type="PANTHER" id="PTHR48023">
    <property type="entry name" value="D-XYLOSE-PROTON SYMPORTER-LIKE 2"/>
    <property type="match status" value="1"/>
</dbReference>
<dbReference type="Proteomes" id="UP000737018">
    <property type="component" value="Unassembled WGS sequence"/>
</dbReference>
<evidence type="ECO:0000313" key="5">
    <source>
        <dbReference type="Proteomes" id="UP000737018"/>
    </source>
</evidence>
<evidence type="ECO:0000256" key="1">
    <source>
        <dbReference type="ARBA" id="ARBA00010992"/>
    </source>
</evidence>
<feature type="non-terminal residue" evidence="4">
    <location>
        <position position="1"/>
    </location>
</feature>
<dbReference type="InterPro" id="IPR050820">
    <property type="entry name" value="MFS_Sugar_Transporter"/>
</dbReference>
<accession>A0A8J4RTF8</accession>
<keyword evidence="2" id="KW-0813">Transport</keyword>
<reference evidence="4" key="1">
    <citation type="submission" date="2020-03" db="EMBL/GenBank/DDBJ databases">
        <title>Castanea mollissima Vanexum genome sequencing.</title>
        <authorList>
            <person name="Staton M."/>
        </authorList>
    </citation>
    <scope>NUCLEOTIDE SEQUENCE</scope>
    <source>
        <tissue evidence="4">Leaf</tissue>
    </source>
</reference>
<dbReference type="PANTHER" id="PTHR48023:SF4">
    <property type="entry name" value="D-XYLOSE-PROTON SYMPORTER-LIKE 2"/>
    <property type="match status" value="1"/>
</dbReference>
<dbReference type="EMBL" id="JRKL02000440">
    <property type="protein sequence ID" value="KAF3971357.1"/>
    <property type="molecule type" value="Genomic_DNA"/>
</dbReference>
<gene>
    <name evidence="4" type="ORF">CMV_005032</name>
</gene>
<keyword evidence="5" id="KW-1185">Reference proteome</keyword>